<dbReference type="SUPFAM" id="SSF48452">
    <property type="entry name" value="TPR-like"/>
    <property type="match status" value="2"/>
</dbReference>
<proteinExistence type="predicted"/>
<dbReference type="SMART" id="SM00028">
    <property type="entry name" value="TPR"/>
    <property type="match status" value="4"/>
</dbReference>
<feature type="domain" description="Orc1-like AAA ATPase" evidence="3">
    <location>
        <begin position="172"/>
        <end position="295"/>
    </location>
</feature>
<evidence type="ECO:0000259" key="3">
    <source>
        <dbReference type="Pfam" id="PF13191"/>
    </source>
</evidence>
<accession>A0A1G9CS26</accession>
<dbReference type="STRING" id="380244.SAMN05216298_0482"/>
<dbReference type="EMBL" id="FNGF01000001">
    <property type="protein sequence ID" value="SDK54427.1"/>
    <property type="molecule type" value="Genomic_DNA"/>
</dbReference>
<dbReference type="OrthoDB" id="7628974at2"/>
<feature type="repeat" description="TPR" evidence="1">
    <location>
        <begin position="744"/>
        <end position="777"/>
    </location>
</feature>
<keyword evidence="5" id="KW-1185">Reference proteome</keyword>
<dbReference type="PANTHER" id="PTHR47691">
    <property type="entry name" value="REGULATOR-RELATED"/>
    <property type="match status" value="1"/>
</dbReference>
<evidence type="ECO:0000313" key="5">
    <source>
        <dbReference type="Proteomes" id="UP000198662"/>
    </source>
</evidence>
<evidence type="ECO:0000256" key="2">
    <source>
        <dbReference type="SAM" id="MobiDB-lite"/>
    </source>
</evidence>
<dbReference type="PRINTS" id="PR00364">
    <property type="entry name" value="DISEASERSIST"/>
</dbReference>
<dbReference type="InterPro" id="IPR027417">
    <property type="entry name" value="P-loop_NTPase"/>
</dbReference>
<dbReference type="Gene3D" id="3.40.50.300">
    <property type="entry name" value="P-loop containing nucleotide triphosphate hydrolases"/>
    <property type="match status" value="1"/>
</dbReference>
<dbReference type="AlphaFoldDB" id="A0A1G9CS26"/>
<dbReference type="InterPro" id="IPR011990">
    <property type="entry name" value="TPR-like_helical_dom_sf"/>
</dbReference>
<name>A0A1G9CS26_9ACTN</name>
<evidence type="ECO:0000256" key="1">
    <source>
        <dbReference type="PROSITE-ProRule" id="PRU00339"/>
    </source>
</evidence>
<dbReference type="Pfam" id="PF13424">
    <property type="entry name" value="TPR_12"/>
    <property type="match status" value="2"/>
</dbReference>
<dbReference type="Pfam" id="PF13191">
    <property type="entry name" value="AAA_16"/>
    <property type="match status" value="1"/>
</dbReference>
<organism evidence="4 5">
    <name type="scientific">Glycomyces sambucus</name>
    <dbReference type="NCBI Taxonomy" id="380244"/>
    <lineage>
        <taxon>Bacteria</taxon>
        <taxon>Bacillati</taxon>
        <taxon>Actinomycetota</taxon>
        <taxon>Actinomycetes</taxon>
        <taxon>Glycomycetales</taxon>
        <taxon>Glycomycetaceae</taxon>
        <taxon>Glycomyces</taxon>
    </lineage>
</organism>
<dbReference type="PANTHER" id="PTHR47691:SF3">
    <property type="entry name" value="HTH-TYPE TRANSCRIPTIONAL REGULATOR RV0890C-RELATED"/>
    <property type="match status" value="1"/>
</dbReference>
<dbReference type="RefSeq" id="WP_091042115.1">
    <property type="nucleotide sequence ID" value="NZ_FNGF01000001.1"/>
</dbReference>
<evidence type="ECO:0000313" key="4">
    <source>
        <dbReference type="EMBL" id="SDK54427.1"/>
    </source>
</evidence>
<dbReference type="PROSITE" id="PS50005">
    <property type="entry name" value="TPR"/>
    <property type="match status" value="1"/>
</dbReference>
<dbReference type="Gene3D" id="1.25.40.10">
    <property type="entry name" value="Tetratricopeptide repeat domain"/>
    <property type="match status" value="1"/>
</dbReference>
<keyword evidence="1" id="KW-0802">TPR repeat</keyword>
<reference evidence="5" key="1">
    <citation type="submission" date="2016-10" db="EMBL/GenBank/DDBJ databases">
        <authorList>
            <person name="Varghese N."/>
            <person name="Submissions S."/>
        </authorList>
    </citation>
    <scope>NUCLEOTIDE SEQUENCE [LARGE SCALE GENOMIC DNA]</scope>
    <source>
        <strain evidence="5">CGMCC 4.3147</strain>
    </source>
</reference>
<dbReference type="InterPro" id="IPR041664">
    <property type="entry name" value="AAA_16"/>
</dbReference>
<protein>
    <submittedName>
        <fullName evidence="4">Tetratricopeptide repeat-containing protein</fullName>
    </submittedName>
</protein>
<dbReference type="SUPFAM" id="SSF52540">
    <property type="entry name" value="P-loop containing nucleoside triphosphate hydrolases"/>
    <property type="match status" value="1"/>
</dbReference>
<dbReference type="InterPro" id="IPR019734">
    <property type="entry name" value="TPR_rpt"/>
</dbReference>
<feature type="region of interest" description="Disordered" evidence="2">
    <location>
        <begin position="825"/>
        <end position="847"/>
    </location>
</feature>
<dbReference type="Proteomes" id="UP000198662">
    <property type="component" value="Unassembled WGS sequence"/>
</dbReference>
<gene>
    <name evidence="4" type="ORF">SAMN05216298_0482</name>
</gene>
<sequence length="847" mass="90901">MASPASPPPLTERLAALLTDHMARTGEAAADTARRLGVAEEVVRRWIAQAGGDPDAAEFAHLDTAAKLGAWLRARIADTGRTVRDLADATESVSTSTVYNWLKGDHLPPPPVGDEPDRFDLFLSHPALDLDLRQRVRLDEVRRRLTGTSLRPAADPGADWPARALPAGNRTFTGRTEERRRLDRLLARHARGDTAVVAALTGMGGTGKTALAVHWARTREVRATFTDGCLYLDLNGYAETPPLSVDTALRKLLQQFGADPATLPADTDALAARYRETVAGRRLLLVLDNAHAEPQVRPLLPAGPGCLTLVTSRNRLQGLDVTGGPVTHVPLDVLTTRESGSLLRKLIGALIAKSTADADIDALADACGHLPLALQIAAANYLTRARPEQVSLREYAAALTDRRMDALAVGPTDPALAVTAVLDASYRHLSAGARRTYRLLGLHPGPDWTTAAAASLTARDRDATAALLAELAEANLVSEHEGRWSFHDLVRDHAALTARRADADGVRAEAVARLLDHYLHSAFAADRALAPARDPIVLAPAAEGTAPERPGTSQEAVAWFGAEQRVLHHVCARADADGHDARTWALAWSLSNLLDHSGAWTEMAAVWHSGLAAARRLGDDAGTAIALRTLAYSHLQLEQHDTAQRHLEQALAVFERLGDHTGLAHTCIMLSHVSESQRLPETSLDLLRHALEHYRAAGSLDGEARALSGIGWTLVLLGRYEEAIPDCERALALHLQCGNRSGSAGPLDSLGYLHHRLGHYDAAVDYLGRALAVHREHANLRPQATVLVHLGEAHEAAGRPGAARDAWTRALQIYDDLDHPEAGRVRDRLAALPQDGAAGPAPGLPSE</sequence>